<evidence type="ECO:0000313" key="2">
    <source>
        <dbReference type="EMBL" id="RUT43823.1"/>
    </source>
</evidence>
<dbReference type="InterPro" id="IPR016040">
    <property type="entry name" value="NAD(P)-bd_dom"/>
</dbReference>
<dbReference type="OrthoDB" id="9790734at2"/>
<dbReference type="GO" id="GO:0004074">
    <property type="term" value="F:biliverdin reductase [NAD(P)H] activity"/>
    <property type="evidence" value="ECO:0007669"/>
    <property type="project" value="TreeGrafter"/>
</dbReference>
<dbReference type="PANTHER" id="PTHR43355:SF2">
    <property type="entry name" value="FLAVIN REDUCTASE (NADPH)"/>
    <property type="match status" value="1"/>
</dbReference>
<dbReference type="CDD" id="cd05244">
    <property type="entry name" value="BVR-B_like_SDR_a"/>
    <property type="match status" value="1"/>
</dbReference>
<name>A0A3S1DFM6_9BACL</name>
<dbReference type="Proteomes" id="UP000279446">
    <property type="component" value="Unassembled WGS sequence"/>
</dbReference>
<organism evidence="2 3">
    <name type="scientific">Paenibacillus anaericanus</name>
    <dbReference type="NCBI Taxonomy" id="170367"/>
    <lineage>
        <taxon>Bacteria</taxon>
        <taxon>Bacillati</taxon>
        <taxon>Bacillota</taxon>
        <taxon>Bacilli</taxon>
        <taxon>Bacillales</taxon>
        <taxon>Paenibacillaceae</taxon>
        <taxon>Paenibacillus</taxon>
    </lineage>
</organism>
<gene>
    <name evidence="2" type="ORF">EJP82_19185</name>
</gene>
<evidence type="ECO:0000259" key="1">
    <source>
        <dbReference type="Pfam" id="PF13460"/>
    </source>
</evidence>
<dbReference type="InterPro" id="IPR051606">
    <property type="entry name" value="Polyketide_Oxido-like"/>
</dbReference>
<comment type="caution">
    <text evidence="2">The sequence shown here is derived from an EMBL/GenBank/DDBJ whole genome shotgun (WGS) entry which is preliminary data.</text>
</comment>
<feature type="domain" description="NAD(P)-binding" evidence="1">
    <location>
        <begin position="11"/>
        <end position="199"/>
    </location>
</feature>
<reference evidence="2 3" key="1">
    <citation type="submission" date="2018-12" db="EMBL/GenBank/DDBJ databases">
        <authorList>
            <person name="Sun L."/>
            <person name="Chen Z."/>
        </authorList>
    </citation>
    <scope>NUCLEOTIDE SEQUENCE [LARGE SCALE GENOMIC DNA]</scope>
    <source>
        <strain evidence="2 3">DSM 15890</strain>
    </source>
</reference>
<dbReference type="PANTHER" id="PTHR43355">
    <property type="entry name" value="FLAVIN REDUCTASE (NADPH)"/>
    <property type="match status" value="1"/>
</dbReference>
<dbReference type="GO" id="GO:0042602">
    <property type="term" value="F:riboflavin reductase (NADPH) activity"/>
    <property type="evidence" value="ECO:0007669"/>
    <property type="project" value="TreeGrafter"/>
</dbReference>
<sequence>MNYTLKIAVIGGRGKVGRFIADYALKRGYQVRMLVRSINLQTTSNEHIEVVEGDARDKDVIANLIQGCNVVINTLGQPAKDSPIYSAVTSNILTAMNDLGIRRYIAVTGGSLNVDGDHKSLLNKLGARLFLILYPAMMADKKKEHEILASSNIDWTLVRLPVVVEGPQTGRIKVNLTDMPGMKMTNQDIADFLLQQIDDTKYIGKTPFIAN</sequence>
<keyword evidence="3" id="KW-1185">Reference proteome</keyword>
<dbReference type="SUPFAM" id="SSF51735">
    <property type="entry name" value="NAD(P)-binding Rossmann-fold domains"/>
    <property type="match status" value="1"/>
</dbReference>
<dbReference type="AlphaFoldDB" id="A0A3S1DFM6"/>
<protein>
    <submittedName>
        <fullName evidence="2">SDR family oxidoreductase</fullName>
    </submittedName>
</protein>
<evidence type="ECO:0000313" key="3">
    <source>
        <dbReference type="Proteomes" id="UP000279446"/>
    </source>
</evidence>
<dbReference type="InterPro" id="IPR036291">
    <property type="entry name" value="NAD(P)-bd_dom_sf"/>
</dbReference>
<proteinExistence type="predicted"/>
<dbReference type="Pfam" id="PF13460">
    <property type="entry name" value="NAD_binding_10"/>
    <property type="match status" value="1"/>
</dbReference>
<dbReference type="RefSeq" id="WP_127193674.1">
    <property type="nucleotide sequence ID" value="NZ_RZNY01000017.1"/>
</dbReference>
<accession>A0A3S1DFM6</accession>
<dbReference type="EMBL" id="RZNY01000017">
    <property type="protein sequence ID" value="RUT43823.1"/>
    <property type="molecule type" value="Genomic_DNA"/>
</dbReference>
<dbReference type="Gene3D" id="3.40.50.720">
    <property type="entry name" value="NAD(P)-binding Rossmann-like Domain"/>
    <property type="match status" value="1"/>
</dbReference>